<dbReference type="Gene3D" id="1.10.10.2840">
    <property type="entry name" value="PucR C-terminal helix-turn-helix domain"/>
    <property type="match status" value="1"/>
</dbReference>
<evidence type="ECO:0000259" key="1">
    <source>
        <dbReference type="Pfam" id="PF13556"/>
    </source>
</evidence>
<gene>
    <name evidence="3" type="ORF">GCM10009854_48320</name>
</gene>
<evidence type="ECO:0000313" key="3">
    <source>
        <dbReference type="EMBL" id="GAA2362986.1"/>
    </source>
</evidence>
<protein>
    <submittedName>
        <fullName evidence="3">Helix-turn-helix domain-containing protein</fullName>
    </submittedName>
</protein>
<accession>A0ABP5TVZ7</accession>
<dbReference type="EMBL" id="BAAARA010000024">
    <property type="protein sequence ID" value="GAA2362986.1"/>
    <property type="molecule type" value="Genomic_DNA"/>
</dbReference>
<organism evidence="3 4">
    <name type="scientific">Saccharopolyspora halophila</name>
    <dbReference type="NCBI Taxonomy" id="405551"/>
    <lineage>
        <taxon>Bacteria</taxon>
        <taxon>Bacillati</taxon>
        <taxon>Actinomycetota</taxon>
        <taxon>Actinomycetes</taxon>
        <taxon>Pseudonocardiales</taxon>
        <taxon>Pseudonocardiaceae</taxon>
        <taxon>Saccharopolyspora</taxon>
    </lineage>
</organism>
<dbReference type="Pfam" id="PF14361">
    <property type="entry name" value="RsbRD_N"/>
    <property type="match status" value="1"/>
</dbReference>
<feature type="domain" description="PucR C-terminal helix-turn-helix" evidence="1">
    <location>
        <begin position="339"/>
        <end position="397"/>
    </location>
</feature>
<sequence>MTNTDSTPPSAHRILDRVQNRISTIARAATVDPALQNLPTAIRKSEVPETARRYIALTIRVLRDGQPLRDTDLRGAQERGAQRAEDGVPLSLVLHNWFQGAHVFLEACADAAGPEDAEGFRHIALAYFRLHEKMIRTVTDAYQDEQAAIASEERGANHVLARLLVNGQDGSGEAERFGIRLAESYAVLVVSFGTATDERTGDTTGRAVAERRKLRRVNRVLGQHSRFPILALLEADGGQMLLPHVGADAYSDASDLVTKITAEAHVQVTGALVDHAPCPSLPHASELAQEMLKLVTAEERPPGIYRISDISLDYHLTRHTAATEHLLALLTPLEPFPELVETLERYYAHDLDRGPTARALHVHPNTVNNRLNRIAELLAMDPNKVESVMKIGAALKVRKARYTS</sequence>
<evidence type="ECO:0000259" key="2">
    <source>
        <dbReference type="Pfam" id="PF14361"/>
    </source>
</evidence>
<reference evidence="4" key="1">
    <citation type="journal article" date="2019" name="Int. J. Syst. Evol. Microbiol.">
        <title>The Global Catalogue of Microorganisms (GCM) 10K type strain sequencing project: providing services to taxonomists for standard genome sequencing and annotation.</title>
        <authorList>
            <consortium name="The Broad Institute Genomics Platform"/>
            <consortium name="The Broad Institute Genome Sequencing Center for Infectious Disease"/>
            <person name="Wu L."/>
            <person name="Ma J."/>
        </authorList>
    </citation>
    <scope>NUCLEOTIDE SEQUENCE [LARGE SCALE GENOMIC DNA]</scope>
    <source>
        <strain evidence="4">JCM 16221</strain>
    </source>
</reference>
<dbReference type="RefSeq" id="WP_344137569.1">
    <property type="nucleotide sequence ID" value="NZ_BAAARA010000024.1"/>
</dbReference>
<comment type="caution">
    <text evidence="3">The sequence shown here is derived from an EMBL/GenBank/DDBJ whole genome shotgun (WGS) entry which is preliminary data.</text>
</comment>
<dbReference type="InterPro" id="IPR051448">
    <property type="entry name" value="CdaR-like_regulators"/>
</dbReference>
<dbReference type="PANTHER" id="PTHR33744:SF7">
    <property type="entry name" value="PUCR FAMILY TRANSCRIPTIONAL REGULATOR"/>
    <property type="match status" value="1"/>
</dbReference>
<dbReference type="InterPro" id="IPR025736">
    <property type="entry name" value="PucR_C-HTH_dom"/>
</dbReference>
<dbReference type="InterPro" id="IPR042070">
    <property type="entry name" value="PucR_C-HTH_sf"/>
</dbReference>
<proteinExistence type="predicted"/>
<feature type="domain" description="RsbT co-antagonist protein RsbRD N-terminal" evidence="2">
    <location>
        <begin position="25"/>
        <end position="154"/>
    </location>
</feature>
<dbReference type="PANTHER" id="PTHR33744">
    <property type="entry name" value="CARBOHYDRATE DIACID REGULATOR"/>
    <property type="match status" value="1"/>
</dbReference>
<evidence type="ECO:0000313" key="4">
    <source>
        <dbReference type="Proteomes" id="UP001501218"/>
    </source>
</evidence>
<dbReference type="Proteomes" id="UP001501218">
    <property type="component" value="Unassembled WGS sequence"/>
</dbReference>
<name>A0ABP5TVZ7_9PSEU</name>
<dbReference type="InterPro" id="IPR025751">
    <property type="entry name" value="RsbRD_N_dom"/>
</dbReference>
<keyword evidence="4" id="KW-1185">Reference proteome</keyword>
<dbReference type="Pfam" id="PF13556">
    <property type="entry name" value="HTH_30"/>
    <property type="match status" value="1"/>
</dbReference>